<dbReference type="PANTHER" id="PTHR45757">
    <property type="entry name" value="PROTEIN CBG23364-RELATED"/>
    <property type="match status" value="1"/>
</dbReference>
<protein>
    <recommendedName>
        <fullName evidence="5">MFS domain-containing protein</fullName>
    </recommendedName>
</protein>
<feature type="transmembrane region" description="Helical" evidence="2">
    <location>
        <begin position="348"/>
        <end position="369"/>
    </location>
</feature>
<feature type="compositionally biased region" description="Basic and acidic residues" evidence="1">
    <location>
        <begin position="488"/>
        <end position="498"/>
    </location>
</feature>
<evidence type="ECO:0000313" key="3">
    <source>
        <dbReference type="EMBL" id="CAD5220880.1"/>
    </source>
</evidence>
<evidence type="ECO:0008006" key="5">
    <source>
        <dbReference type="Google" id="ProtNLM"/>
    </source>
</evidence>
<feature type="region of interest" description="Disordered" evidence="1">
    <location>
        <begin position="478"/>
        <end position="498"/>
    </location>
</feature>
<dbReference type="Proteomes" id="UP000614601">
    <property type="component" value="Unassembled WGS sequence"/>
</dbReference>
<feature type="transmembrane region" description="Helical" evidence="2">
    <location>
        <begin position="410"/>
        <end position="435"/>
    </location>
</feature>
<feature type="transmembrane region" description="Helical" evidence="2">
    <location>
        <begin position="313"/>
        <end position="336"/>
    </location>
</feature>
<feature type="transmembrane region" description="Helical" evidence="2">
    <location>
        <begin position="447"/>
        <end position="468"/>
    </location>
</feature>
<feature type="transmembrane region" description="Helical" evidence="2">
    <location>
        <begin position="123"/>
        <end position="142"/>
    </location>
</feature>
<dbReference type="EMBL" id="CAJFDH010000004">
    <property type="protein sequence ID" value="CAD5220880.1"/>
    <property type="molecule type" value="Genomic_DNA"/>
</dbReference>
<keyword evidence="2" id="KW-1133">Transmembrane helix</keyword>
<comment type="caution">
    <text evidence="3">The sequence shown here is derived from an EMBL/GenBank/DDBJ whole genome shotgun (WGS) entry which is preliminary data.</text>
</comment>
<organism evidence="3 4">
    <name type="scientific">Bursaphelenchus okinawaensis</name>
    <dbReference type="NCBI Taxonomy" id="465554"/>
    <lineage>
        <taxon>Eukaryota</taxon>
        <taxon>Metazoa</taxon>
        <taxon>Ecdysozoa</taxon>
        <taxon>Nematoda</taxon>
        <taxon>Chromadorea</taxon>
        <taxon>Rhabditida</taxon>
        <taxon>Tylenchina</taxon>
        <taxon>Tylenchomorpha</taxon>
        <taxon>Aphelenchoidea</taxon>
        <taxon>Aphelenchoididae</taxon>
        <taxon>Bursaphelenchus</taxon>
    </lineage>
</organism>
<feature type="transmembrane region" description="Helical" evidence="2">
    <location>
        <begin position="96"/>
        <end position="116"/>
    </location>
</feature>
<proteinExistence type="predicted"/>
<feature type="transmembrane region" description="Helical" evidence="2">
    <location>
        <begin position="50"/>
        <end position="76"/>
    </location>
</feature>
<dbReference type="OrthoDB" id="2985014at2759"/>
<sequence length="498" mass="55797">MSRVSDAVSQITESGAMSRITDGQYSPELTSSTRLKASGSFCLKNRFRHFLIVIALACLSIVNSNITAFNQVIMCIKNETDSSEPHYPITISEEAWLQQAIGVGSLLGTFPYNYGFSKIGAKYLFGVCGFISGICGALTPLAAKSGFWWFFTMRFIQGFIFSADFSMVGLLITKWSPLNRSAFTVSLLTLFTPISSVITFALSGPACESSMGWPILYYGLAVATFVCFTLWFVFYNDEPANNRFLSQEEYDLISEGKNKEEMAKKQTNIPYMKIFKSPTIWTVWYNAFADMFSSFFFYAYIGRFHVHVLKFDTITAGYLAALPPAPFIITKLFFGYANDRMTCCSERIKINIFNTVDVMGMGIFLFATGAIPPEYWYLTITALCLTYVSMSFAGGAFYKCAHLAARQYSSFVIAMIQFLKSVSLLTVPSLFALVIRTDEDLDKMERWRPAFFTLAGLMFSAGFLFYFFSTADPLPFTKTGESSSEDETATKSKEESQV</sequence>
<dbReference type="AlphaFoldDB" id="A0A811KYG5"/>
<accession>A0A811KYG5</accession>
<keyword evidence="2" id="KW-0812">Transmembrane</keyword>
<keyword evidence="4" id="KW-1185">Reference proteome</keyword>
<dbReference type="Proteomes" id="UP000783686">
    <property type="component" value="Unassembled WGS sequence"/>
</dbReference>
<dbReference type="EMBL" id="CAJFCW020000004">
    <property type="protein sequence ID" value="CAG9114243.1"/>
    <property type="molecule type" value="Genomic_DNA"/>
</dbReference>
<dbReference type="Pfam" id="PF07690">
    <property type="entry name" value="MFS_1"/>
    <property type="match status" value="1"/>
</dbReference>
<reference evidence="3" key="1">
    <citation type="submission" date="2020-09" db="EMBL/GenBank/DDBJ databases">
        <authorList>
            <person name="Kikuchi T."/>
        </authorList>
    </citation>
    <scope>NUCLEOTIDE SEQUENCE</scope>
    <source>
        <strain evidence="3">SH1</strain>
    </source>
</reference>
<feature type="transmembrane region" description="Helical" evidence="2">
    <location>
        <begin position="375"/>
        <end position="398"/>
    </location>
</feature>
<feature type="transmembrane region" description="Helical" evidence="2">
    <location>
        <begin position="183"/>
        <end position="203"/>
    </location>
</feature>
<dbReference type="InterPro" id="IPR011701">
    <property type="entry name" value="MFS"/>
</dbReference>
<evidence type="ECO:0000256" key="2">
    <source>
        <dbReference type="SAM" id="Phobius"/>
    </source>
</evidence>
<dbReference type="GO" id="GO:0016020">
    <property type="term" value="C:membrane"/>
    <property type="evidence" value="ECO:0007669"/>
    <property type="project" value="TreeGrafter"/>
</dbReference>
<feature type="transmembrane region" description="Helical" evidence="2">
    <location>
        <begin position="148"/>
        <end position="171"/>
    </location>
</feature>
<dbReference type="SUPFAM" id="SSF103473">
    <property type="entry name" value="MFS general substrate transporter"/>
    <property type="match status" value="1"/>
</dbReference>
<feature type="transmembrane region" description="Helical" evidence="2">
    <location>
        <begin position="283"/>
        <end position="301"/>
    </location>
</feature>
<evidence type="ECO:0000256" key="1">
    <source>
        <dbReference type="SAM" id="MobiDB-lite"/>
    </source>
</evidence>
<dbReference type="InterPro" id="IPR036259">
    <property type="entry name" value="MFS_trans_sf"/>
</dbReference>
<dbReference type="GO" id="GO:0022857">
    <property type="term" value="F:transmembrane transporter activity"/>
    <property type="evidence" value="ECO:0007669"/>
    <property type="project" value="InterPro"/>
</dbReference>
<keyword evidence="2" id="KW-0472">Membrane</keyword>
<gene>
    <name evidence="3" type="ORF">BOKJ2_LOCUS9165</name>
</gene>
<dbReference type="Gene3D" id="1.20.1250.20">
    <property type="entry name" value="MFS general substrate transporter like domains"/>
    <property type="match status" value="2"/>
</dbReference>
<evidence type="ECO:0000313" key="4">
    <source>
        <dbReference type="Proteomes" id="UP000614601"/>
    </source>
</evidence>
<name>A0A811KYG5_9BILA</name>
<feature type="transmembrane region" description="Helical" evidence="2">
    <location>
        <begin position="215"/>
        <end position="235"/>
    </location>
</feature>